<dbReference type="VEuPathDB" id="VectorBase:RSAN_034993"/>
<reference evidence="1" key="1">
    <citation type="journal article" date="2020" name="Cell">
        <title>Large-Scale Comparative Analyses of Tick Genomes Elucidate Their Genetic Diversity and Vector Capacities.</title>
        <authorList>
            <consortium name="Tick Genome and Microbiome Consortium (TIGMIC)"/>
            <person name="Jia N."/>
            <person name="Wang J."/>
            <person name="Shi W."/>
            <person name="Du L."/>
            <person name="Sun Y."/>
            <person name="Zhan W."/>
            <person name="Jiang J.F."/>
            <person name="Wang Q."/>
            <person name="Zhang B."/>
            <person name="Ji P."/>
            <person name="Bell-Sakyi L."/>
            <person name="Cui X.M."/>
            <person name="Yuan T.T."/>
            <person name="Jiang B.G."/>
            <person name="Yang W.F."/>
            <person name="Lam T.T."/>
            <person name="Chang Q.C."/>
            <person name="Ding S.J."/>
            <person name="Wang X.J."/>
            <person name="Zhu J.G."/>
            <person name="Ruan X.D."/>
            <person name="Zhao L."/>
            <person name="Wei J.T."/>
            <person name="Ye R.Z."/>
            <person name="Que T.C."/>
            <person name="Du C.H."/>
            <person name="Zhou Y.H."/>
            <person name="Cheng J.X."/>
            <person name="Dai P.F."/>
            <person name="Guo W.B."/>
            <person name="Han X.H."/>
            <person name="Huang E.J."/>
            <person name="Li L.F."/>
            <person name="Wei W."/>
            <person name="Gao Y.C."/>
            <person name="Liu J.Z."/>
            <person name="Shao H.Z."/>
            <person name="Wang X."/>
            <person name="Wang C.C."/>
            <person name="Yang T.C."/>
            <person name="Huo Q.B."/>
            <person name="Li W."/>
            <person name="Chen H.Y."/>
            <person name="Chen S.E."/>
            <person name="Zhou L.G."/>
            <person name="Ni X.B."/>
            <person name="Tian J.H."/>
            <person name="Sheng Y."/>
            <person name="Liu T."/>
            <person name="Pan Y.S."/>
            <person name="Xia L.Y."/>
            <person name="Li J."/>
            <person name="Zhao F."/>
            <person name="Cao W.C."/>
        </authorList>
    </citation>
    <scope>NUCLEOTIDE SEQUENCE</scope>
    <source>
        <strain evidence="1">Rsan-2018</strain>
    </source>
</reference>
<protein>
    <recommendedName>
        <fullName evidence="3">Peptidase A2 domain-containing protein</fullName>
    </recommendedName>
</protein>
<dbReference type="AlphaFoldDB" id="A0A9D4SY40"/>
<gene>
    <name evidence="1" type="ORF">HPB52_007666</name>
</gene>
<accession>A0A9D4SY40</accession>
<sequence length="198" mass="21519">MIAQENVVKAPIFHSIETVDLACGQSQFQGSIDSGAEISVIRRAVVPGYQPTGTNLKLTGAFGEQAVAELAYVPLRLIGKPRYIGREESDKGILCAVTDKLASGVDALITPDTYEQLLEETAVVHERPVVEKAQPEAKEHGEPIVTAEVEAVCIDNGAQQTDPLECDADVGERERFRLSQVVDPSLKEAWEQARARTH</sequence>
<keyword evidence="2" id="KW-1185">Reference proteome</keyword>
<reference evidence="1" key="2">
    <citation type="submission" date="2021-09" db="EMBL/GenBank/DDBJ databases">
        <authorList>
            <person name="Jia N."/>
            <person name="Wang J."/>
            <person name="Shi W."/>
            <person name="Du L."/>
            <person name="Sun Y."/>
            <person name="Zhan W."/>
            <person name="Jiang J."/>
            <person name="Wang Q."/>
            <person name="Zhang B."/>
            <person name="Ji P."/>
            <person name="Sakyi L.B."/>
            <person name="Cui X."/>
            <person name="Yuan T."/>
            <person name="Jiang B."/>
            <person name="Yang W."/>
            <person name="Lam T.T.-Y."/>
            <person name="Chang Q."/>
            <person name="Ding S."/>
            <person name="Wang X."/>
            <person name="Zhu J."/>
            <person name="Ruan X."/>
            <person name="Zhao L."/>
            <person name="Wei J."/>
            <person name="Que T."/>
            <person name="Du C."/>
            <person name="Cheng J."/>
            <person name="Dai P."/>
            <person name="Han X."/>
            <person name="Huang E."/>
            <person name="Gao Y."/>
            <person name="Liu J."/>
            <person name="Shao H."/>
            <person name="Ye R."/>
            <person name="Li L."/>
            <person name="Wei W."/>
            <person name="Wang X."/>
            <person name="Wang C."/>
            <person name="Huo Q."/>
            <person name="Li W."/>
            <person name="Guo W."/>
            <person name="Chen H."/>
            <person name="Chen S."/>
            <person name="Zhou L."/>
            <person name="Zhou L."/>
            <person name="Ni X."/>
            <person name="Tian J."/>
            <person name="Zhou Y."/>
            <person name="Sheng Y."/>
            <person name="Liu T."/>
            <person name="Pan Y."/>
            <person name="Xia L."/>
            <person name="Li J."/>
            <person name="Zhao F."/>
            <person name="Cao W."/>
        </authorList>
    </citation>
    <scope>NUCLEOTIDE SEQUENCE</scope>
    <source>
        <strain evidence="1">Rsan-2018</strain>
        <tissue evidence="1">Larvae</tissue>
    </source>
</reference>
<dbReference type="EMBL" id="JABSTV010001250">
    <property type="protein sequence ID" value="KAH7956254.1"/>
    <property type="molecule type" value="Genomic_DNA"/>
</dbReference>
<proteinExistence type="predicted"/>
<comment type="caution">
    <text evidence="1">The sequence shown here is derived from an EMBL/GenBank/DDBJ whole genome shotgun (WGS) entry which is preliminary data.</text>
</comment>
<organism evidence="1 2">
    <name type="scientific">Rhipicephalus sanguineus</name>
    <name type="common">Brown dog tick</name>
    <name type="synonym">Ixodes sanguineus</name>
    <dbReference type="NCBI Taxonomy" id="34632"/>
    <lineage>
        <taxon>Eukaryota</taxon>
        <taxon>Metazoa</taxon>
        <taxon>Ecdysozoa</taxon>
        <taxon>Arthropoda</taxon>
        <taxon>Chelicerata</taxon>
        <taxon>Arachnida</taxon>
        <taxon>Acari</taxon>
        <taxon>Parasitiformes</taxon>
        <taxon>Ixodida</taxon>
        <taxon>Ixodoidea</taxon>
        <taxon>Ixodidae</taxon>
        <taxon>Rhipicephalinae</taxon>
        <taxon>Rhipicephalus</taxon>
        <taxon>Rhipicephalus</taxon>
    </lineage>
</organism>
<dbReference type="Proteomes" id="UP000821837">
    <property type="component" value="Unassembled WGS sequence"/>
</dbReference>
<evidence type="ECO:0008006" key="3">
    <source>
        <dbReference type="Google" id="ProtNLM"/>
    </source>
</evidence>
<name>A0A9D4SY40_RHISA</name>
<evidence type="ECO:0000313" key="1">
    <source>
        <dbReference type="EMBL" id="KAH7956254.1"/>
    </source>
</evidence>
<evidence type="ECO:0000313" key="2">
    <source>
        <dbReference type="Proteomes" id="UP000821837"/>
    </source>
</evidence>